<evidence type="ECO:0000313" key="2">
    <source>
        <dbReference type="EMBL" id="KAJ4144404.1"/>
    </source>
</evidence>
<feature type="compositionally biased region" description="Polar residues" evidence="1">
    <location>
        <begin position="163"/>
        <end position="208"/>
    </location>
</feature>
<name>A0A9W8UGX3_AKAMU</name>
<evidence type="ECO:0000256" key="1">
    <source>
        <dbReference type="SAM" id="MobiDB-lite"/>
    </source>
</evidence>
<dbReference type="RefSeq" id="XP_056048074.1">
    <property type="nucleotide sequence ID" value="XM_056204271.1"/>
</dbReference>
<protein>
    <submittedName>
        <fullName evidence="2">Uncharacterized protein</fullName>
    </submittedName>
</protein>
<feature type="compositionally biased region" description="Low complexity" evidence="1">
    <location>
        <begin position="276"/>
        <end position="293"/>
    </location>
</feature>
<reference evidence="2" key="1">
    <citation type="journal article" date="2023" name="Access Microbiol">
        <title>De-novo genome assembly for Akanthomyces muscarius, a biocontrol agent of insect agricultural pests.</title>
        <authorList>
            <person name="Erdos Z."/>
            <person name="Studholme D.J."/>
            <person name="Raymond B."/>
            <person name="Sharma M."/>
        </authorList>
    </citation>
    <scope>NUCLEOTIDE SEQUENCE</scope>
    <source>
        <strain evidence="2">Ve6</strain>
    </source>
</reference>
<feature type="region of interest" description="Disordered" evidence="1">
    <location>
        <begin position="571"/>
        <end position="593"/>
    </location>
</feature>
<feature type="compositionally biased region" description="Polar residues" evidence="1">
    <location>
        <begin position="351"/>
        <end position="361"/>
    </location>
</feature>
<dbReference type="GeneID" id="80890447"/>
<dbReference type="EMBL" id="JAJHUN010000011">
    <property type="protein sequence ID" value="KAJ4144404.1"/>
    <property type="molecule type" value="Genomic_DNA"/>
</dbReference>
<sequence>MVDFNFQLMSGKLPMESEVEIGTLLIEIARFSFGARLFRSECSPLNARYIDTMTALGLSRFQAIEPASYNSNLAASTWKFDLCAWKSMEEQLRFQGRWFVLKNTMQEDTEAAKQMHDDPEEPLPDLANVQVEPTIFEDPAAFEPMEQPAQSASQPHVGPVQWPQDSESMEWSSGSYLTGTTPTNDSGTSSGLGYSDSAQSRSNPSTFHDNSHTGSSSGSSVPRPLEASGPFKVGDGQASPSTQEEKTLVWQGAAAMKALRDEEAARAMPPPELPRRLTLPLQQSSPSNSSSTTDYPVNASGSMEIYSQASTSYDPKGKRPASSSWIGQPGPSTEAARPAQMPYDYDEEQSVSDSWPTSETWPDSDPWPNADPWLTSEPWPNSTDPGMEEASASQAVVPYDRKGKRRAFEPWPNPTDAGMDEALQAVVPYDRKGKRRAFEPWSNPTDTGMEEASQAVVPYDRKGKRPASVSWDTQPKRPSPLHQSLTSEGTVTANMQLSSDSVDHQILPQSLNAAPDAASPQTSRLDCRTQPLSPTESFTVIFRGGWHTKRVSVLGSKRRSKAAIRDQYWAGNSQSTVNPSRRGSTAEYSADFF</sequence>
<feature type="compositionally biased region" description="Polar residues" evidence="1">
    <location>
        <begin position="519"/>
        <end position="530"/>
    </location>
</feature>
<dbReference type="KEGG" id="amus:LMH87_003288"/>
<dbReference type="Proteomes" id="UP001144673">
    <property type="component" value="Chromosome 2"/>
</dbReference>
<proteinExistence type="predicted"/>
<accession>A0A9W8UGX3</accession>
<feature type="region of interest" description="Disordered" evidence="1">
    <location>
        <begin position="510"/>
        <end position="530"/>
    </location>
</feature>
<feature type="compositionally biased region" description="Polar residues" evidence="1">
    <location>
        <begin position="571"/>
        <end position="587"/>
    </location>
</feature>
<evidence type="ECO:0000313" key="3">
    <source>
        <dbReference type="Proteomes" id="UP001144673"/>
    </source>
</evidence>
<feature type="compositionally biased region" description="Polar residues" evidence="1">
    <location>
        <begin position="299"/>
        <end position="313"/>
    </location>
</feature>
<gene>
    <name evidence="2" type="ORF">LMH87_003288</name>
</gene>
<organism evidence="2 3">
    <name type="scientific">Akanthomyces muscarius</name>
    <name type="common">Entomopathogenic fungus</name>
    <name type="synonym">Lecanicillium muscarium</name>
    <dbReference type="NCBI Taxonomy" id="2231603"/>
    <lineage>
        <taxon>Eukaryota</taxon>
        <taxon>Fungi</taxon>
        <taxon>Dikarya</taxon>
        <taxon>Ascomycota</taxon>
        <taxon>Pezizomycotina</taxon>
        <taxon>Sordariomycetes</taxon>
        <taxon>Hypocreomycetidae</taxon>
        <taxon>Hypocreales</taxon>
        <taxon>Cordycipitaceae</taxon>
        <taxon>Akanthomyces</taxon>
    </lineage>
</organism>
<keyword evidence="3" id="KW-1185">Reference proteome</keyword>
<comment type="caution">
    <text evidence="2">The sequence shown here is derived from an EMBL/GenBank/DDBJ whole genome shotgun (WGS) entry which is preliminary data.</text>
</comment>
<feature type="region of interest" description="Disordered" evidence="1">
    <location>
        <begin position="145"/>
        <end position="421"/>
    </location>
</feature>
<dbReference type="AlphaFoldDB" id="A0A9W8UGX3"/>
<feature type="region of interest" description="Disordered" evidence="1">
    <location>
        <begin position="436"/>
        <end position="485"/>
    </location>
</feature>